<evidence type="ECO:0000313" key="7">
    <source>
        <dbReference type="EMBL" id="GAF48258.1"/>
    </source>
</evidence>
<dbReference type="InterPro" id="IPR011006">
    <property type="entry name" value="CheY-like_superfamily"/>
</dbReference>
<evidence type="ECO:0000313" key="8">
    <source>
        <dbReference type="Proteomes" id="UP000019491"/>
    </source>
</evidence>
<evidence type="ECO:0000259" key="6">
    <source>
        <dbReference type="PROSITE" id="PS50110"/>
    </source>
</evidence>
<evidence type="ECO:0000259" key="5">
    <source>
        <dbReference type="PROSITE" id="PS50043"/>
    </source>
</evidence>
<dbReference type="Proteomes" id="UP000019491">
    <property type="component" value="Unassembled WGS sequence"/>
</dbReference>
<dbReference type="GO" id="GO:0003677">
    <property type="term" value="F:DNA binding"/>
    <property type="evidence" value="ECO:0007669"/>
    <property type="project" value="UniProtKB-KW"/>
</dbReference>
<dbReference type="Pfam" id="PF00196">
    <property type="entry name" value="GerE"/>
    <property type="match status" value="1"/>
</dbReference>
<dbReference type="PROSITE" id="PS50110">
    <property type="entry name" value="RESPONSE_REGULATORY"/>
    <property type="match status" value="1"/>
</dbReference>
<feature type="modified residue" description="4-aspartylphosphate" evidence="4">
    <location>
        <position position="56"/>
    </location>
</feature>
<comment type="caution">
    <text evidence="7">The sequence shown here is derived from an EMBL/GenBank/DDBJ whole genome shotgun (WGS) entry which is preliminary data.</text>
</comment>
<dbReference type="GO" id="GO:0000160">
    <property type="term" value="P:phosphorelay signal transduction system"/>
    <property type="evidence" value="ECO:0007669"/>
    <property type="project" value="InterPro"/>
</dbReference>
<protein>
    <submittedName>
        <fullName evidence="7">Putative two-component response regulator</fullName>
    </submittedName>
</protein>
<dbReference type="Gene3D" id="3.40.50.2300">
    <property type="match status" value="1"/>
</dbReference>
<organism evidence="7 8">
    <name type="scientific">Rhodococcus wratislaviensis NBRC 100605</name>
    <dbReference type="NCBI Taxonomy" id="1219028"/>
    <lineage>
        <taxon>Bacteria</taxon>
        <taxon>Bacillati</taxon>
        <taxon>Actinomycetota</taxon>
        <taxon>Actinomycetes</taxon>
        <taxon>Mycobacteriales</taxon>
        <taxon>Nocardiaceae</taxon>
        <taxon>Rhodococcus</taxon>
    </lineage>
</organism>
<dbReference type="AlphaFoldDB" id="X0PXV4"/>
<feature type="domain" description="HTH luxR-type" evidence="5">
    <location>
        <begin position="146"/>
        <end position="211"/>
    </location>
</feature>
<dbReference type="InterPro" id="IPR016032">
    <property type="entry name" value="Sig_transdc_resp-reg_C-effctor"/>
</dbReference>
<gene>
    <name evidence="7" type="ORF">RW1_051_00220</name>
</gene>
<dbReference type="PRINTS" id="PR00038">
    <property type="entry name" value="HTHLUXR"/>
</dbReference>
<dbReference type="SMART" id="SM00421">
    <property type="entry name" value="HTH_LUXR"/>
    <property type="match status" value="1"/>
</dbReference>
<feature type="domain" description="Response regulatory" evidence="6">
    <location>
        <begin position="5"/>
        <end position="119"/>
    </location>
</feature>
<dbReference type="SUPFAM" id="SSF52172">
    <property type="entry name" value="CheY-like"/>
    <property type="match status" value="1"/>
</dbReference>
<dbReference type="PANTHER" id="PTHR44688">
    <property type="entry name" value="DNA-BINDING TRANSCRIPTIONAL ACTIVATOR DEVR_DOSR"/>
    <property type="match status" value="1"/>
</dbReference>
<keyword evidence="1" id="KW-0805">Transcription regulation</keyword>
<keyword evidence="4" id="KW-0597">Phosphoprotein</keyword>
<dbReference type="SUPFAM" id="SSF46894">
    <property type="entry name" value="C-terminal effector domain of the bipartite response regulators"/>
    <property type="match status" value="1"/>
</dbReference>
<dbReference type="InterPro" id="IPR000792">
    <property type="entry name" value="Tscrpt_reg_LuxR_C"/>
</dbReference>
<reference evidence="7 8" key="1">
    <citation type="submission" date="2014-02" db="EMBL/GenBank/DDBJ databases">
        <title>Whole genome shotgun sequence of Rhodococcus wratislaviensis NBRC 100605.</title>
        <authorList>
            <person name="Hosoyama A."/>
            <person name="Tsuchikane K."/>
            <person name="Yoshida I."/>
            <person name="Ohji S."/>
            <person name="Ichikawa N."/>
            <person name="Yamazoe A."/>
            <person name="Fujita N."/>
        </authorList>
    </citation>
    <scope>NUCLEOTIDE SEQUENCE [LARGE SCALE GENOMIC DNA]</scope>
    <source>
        <strain evidence="7 8">NBRC 100605</strain>
    </source>
</reference>
<evidence type="ECO:0000256" key="3">
    <source>
        <dbReference type="ARBA" id="ARBA00023163"/>
    </source>
</evidence>
<evidence type="ECO:0000256" key="4">
    <source>
        <dbReference type="PROSITE-ProRule" id="PRU00169"/>
    </source>
</evidence>
<dbReference type="PANTHER" id="PTHR44688:SF16">
    <property type="entry name" value="DNA-BINDING TRANSCRIPTIONAL ACTIVATOR DEVR_DOSR"/>
    <property type="match status" value="1"/>
</dbReference>
<dbReference type="Pfam" id="PF00072">
    <property type="entry name" value="Response_reg"/>
    <property type="match status" value="1"/>
</dbReference>
<keyword evidence="3" id="KW-0804">Transcription</keyword>
<dbReference type="InterPro" id="IPR001789">
    <property type="entry name" value="Sig_transdc_resp-reg_receiver"/>
</dbReference>
<evidence type="ECO:0000256" key="1">
    <source>
        <dbReference type="ARBA" id="ARBA00023015"/>
    </source>
</evidence>
<dbReference type="CDD" id="cd06170">
    <property type="entry name" value="LuxR_C_like"/>
    <property type="match status" value="1"/>
</dbReference>
<dbReference type="PROSITE" id="PS50043">
    <property type="entry name" value="HTH_LUXR_2"/>
    <property type="match status" value="1"/>
</dbReference>
<keyword evidence="2" id="KW-0238">DNA-binding</keyword>
<sequence length="216" mass="22508">MPAVKVLVVTSIRLYRDGVAEALRRFADVENATTAATGAEAVVAIGRSDCDVVLVDMSLSGSADAVRALVVARPTVKVVALGVLEDDPGLAAYAELGVCGYVSRDASIDELGESLRSALRGEAPCSGKIAAGLLRHIAVQARAHLNSQVPLQLTCRERDVLKLLENGMTNKEIARALDISLSTVKNHVHSVLVKMGAAHRHELSGGLAAGNAVPSS</sequence>
<name>X0PXV4_RHOWR</name>
<dbReference type="GO" id="GO:0006355">
    <property type="term" value="P:regulation of DNA-templated transcription"/>
    <property type="evidence" value="ECO:0007669"/>
    <property type="project" value="InterPro"/>
</dbReference>
<proteinExistence type="predicted"/>
<accession>X0PXV4</accession>
<dbReference type="PROSITE" id="PS00622">
    <property type="entry name" value="HTH_LUXR_1"/>
    <property type="match status" value="1"/>
</dbReference>
<evidence type="ECO:0000256" key="2">
    <source>
        <dbReference type="ARBA" id="ARBA00023125"/>
    </source>
</evidence>
<dbReference type="EMBL" id="BAWF01000051">
    <property type="protein sequence ID" value="GAF48258.1"/>
    <property type="molecule type" value="Genomic_DNA"/>
</dbReference>
<keyword evidence="8" id="KW-1185">Reference proteome</keyword>